<dbReference type="InterPro" id="IPR008918">
    <property type="entry name" value="HhH2"/>
</dbReference>
<dbReference type="GO" id="GO:0033567">
    <property type="term" value="P:DNA replication, Okazaki fragment processing"/>
    <property type="evidence" value="ECO:0007669"/>
    <property type="project" value="InterPro"/>
</dbReference>
<dbReference type="InterPro" id="IPR020046">
    <property type="entry name" value="5-3_exonucl_a-hlix_arch_N"/>
</dbReference>
<dbReference type="PANTHER" id="PTHR42646">
    <property type="entry name" value="FLAP ENDONUCLEASE XNI"/>
    <property type="match status" value="1"/>
</dbReference>
<dbReference type="SMART" id="SM00279">
    <property type="entry name" value="HhH2"/>
    <property type="match status" value="1"/>
</dbReference>
<sequence length="445" mass="51948">MNRSFWATIILSINFFILWGGSNNSNSKLKLNTEGNNRNVGIRRCRKMKRNFNYISSGEKEINLLYKCVYRKKIYNLDINLHIEENKKYIKKNHTFKSVVTLLARGRKNGIETQRESNIQNDFETFLIIDGSSILFKNFFGMPHLKNDNEINLSTIYGFIQSLNKMYNLFSPSYILIVFDSKTSNDEKKKIYAKYKLMRKKNPDELYEQLKLVSDFCDLIGIKTITATDVESDNYIAGVVDSISNTIMMGESVSHRVFQNGEGEGDEENRSRKEFRVIIVSSDKDLLQLLEYNNDEHNNMNISICQPNKKYRLVDANAFFQEYNLLPSQYSDYLIMVGDKTDGISGIPNIGDKISKHLLKEFYSIDNILRNLHKIPTRLHAIFLNNIENINTFRKLIKLKCETKQPIVLNDYRQGSIKDFNRFQNIVDKYSLHKLIKKTVIVNYK</sequence>
<dbReference type="Pfam" id="PF01367">
    <property type="entry name" value="5_3_exonuc"/>
    <property type="match status" value="1"/>
</dbReference>
<gene>
    <name evidence="6" type="ORF">PGO_041720</name>
</gene>
<dbReference type="SUPFAM" id="SSF47807">
    <property type="entry name" value="5' to 3' exonuclease, C-terminal subdomain"/>
    <property type="match status" value="1"/>
</dbReference>
<evidence type="ECO:0000313" key="7">
    <source>
        <dbReference type="Proteomes" id="UP000195521"/>
    </source>
</evidence>
<dbReference type="OrthoDB" id="275278at2759"/>
<proteinExistence type="predicted"/>
<dbReference type="InterPro" id="IPR020045">
    <property type="entry name" value="DNA_polI_H3TH"/>
</dbReference>
<reference evidence="7" key="1">
    <citation type="submission" date="2017-04" db="EMBL/GenBank/DDBJ databases">
        <title>Plasmodium gonderi genome.</title>
        <authorList>
            <person name="Arisue N."/>
            <person name="Honma H."/>
            <person name="Kawai S."/>
            <person name="Tougan T."/>
            <person name="Tanabe K."/>
            <person name="Horii T."/>
        </authorList>
    </citation>
    <scope>NUCLEOTIDE SEQUENCE [LARGE SCALE GENOMIC DNA]</scope>
    <source>
        <strain evidence="7">ATCC 30045</strain>
    </source>
</reference>
<keyword evidence="6" id="KW-0269">Exonuclease</keyword>
<keyword evidence="3" id="KW-0238">DNA-binding</keyword>
<name>A0A1Y1JAL9_PLAGO</name>
<dbReference type="Pfam" id="PF02739">
    <property type="entry name" value="5_3_exonuc_N"/>
    <property type="match status" value="1"/>
</dbReference>
<dbReference type="SMART" id="SM00475">
    <property type="entry name" value="53EXOc"/>
    <property type="match status" value="1"/>
</dbReference>
<dbReference type="SUPFAM" id="SSF88723">
    <property type="entry name" value="PIN domain-like"/>
    <property type="match status" value="1"/>
</dbReference>
<dbReference type="InterPro" id="IPR002421">
    <property type="entry name" value="5-3_exonuclease"/>
</dbReference>
<evidence type="ECO:0000256" key="4">
    <source>
        <dbReference type="SAM" id="Phobius"/>
    </source>
</evidence>
<dbReference type="GO" id="GO:0017108">
    <property type="term" value="F:5'-flap endonuclease activity"/>
    <property type="evidence" value="ECO:0007669"/>
    <property type="project" value="InterPro"/>
</dbReference>
<keyword evidence="4" id="KW-1133">Transmembrane helix</keyword>
<keyword evidence="1" id="KW-0540">Nuclease</keyword>
<evidence type="ECO:0000256" key="1">
    <source>
        <dbReference type="ARBA" id="ARBA00022722"/>
    </source>
</evidence>
<dbReference type="CDD" id="cd09898">
    <property type="entry name" value="H3TH_53EXO"/>
    <property type="match status" value="1"/>
</dbReference>
<dbReference type="InterPro" id="IPR029060">
    <property type="entry name" value="PIN-like_dom_sf"/>
</dbReference>
<keyword evidence="4" id="KW-0472">Membrane</keyword>
<dbReference type="Proteomes" id="UP000195521">
    <property type="component" value="Unassembled WGS sequence"/>
</dbReference>
<dbReference type="InterPro" id="IPR038969">
    <property type="entry name" value="FEN"/>
</dbReference>
<dbReference type="Gene3D" id="1.10.150.20">
    <property type="entry name" value="5' to 3' exonuclease, C-terminal subdomain"/>
    <property type="match status" value="1"/>
</dbReference>
<evidence type="ECO:0000259" key="5">
    <source>
        <dbReference type="SMART" id="SM00475"/>
    </source>
</evidence>
<evidence type="ECO:0000256" key="3">
    <source>
        <dbReference type="ARBA" id="ARBA00023125"/>
    </source>
</evidence>
<protein>
    <submittedName>
        <fullName evidence="6">5'-3' exonuclease, N-terminal resolvase-like domain</fullName>
    </submittedName>
</protein>
<dbReference type="GO" id="GO:0008409">
    <property type="term" value="F:5'-3' exonuclease activity"/>
    <property type="evidence" value="ECO:0007669"/>
    <property type="project" value="InterPro"/>
</dbReference>
<dbReference type="GeneID" id="39746282"/>
<comment type="caution">
    <text evidence="6">The sequence shown here is derived from an EMBL/GenBank/DDBJ whole genome shotgun (WGS) entry which is preliminary data.</text>
</comment>
<dbReference type="PANTHER" id="PTHR42646:SF2">
    <property type="entry name" value="5'-3' EXONUCLEASE FAMILY PROTEIN"/>
    <property type="match status" value="1"/>
</dbReference>
<keyword evidence="7" id="KW-1185">Reference proteome</keyword>
<feature type="domain" description="5'-3' exonuclease" evidence="5">
    <location>
        <begin position="124"/>
        <end position="415"/>
    </location>
</feature>
<keyword evidence="4" id="KW-0812">Transmembrane</keyword>
<accession>A0A1Y1JAL9</accession>
<evidence type="ECO:0000313" key="6">
    <source>
        <dbReference type="EMBL" id="GAW79571.1"/>
    </source>
</evidence>
<dbReference type="AlphaFoldDB" id="A0A1Y1JAL9"/>
<dbReference type="RefSeq" id="XP_028542160.1">
    <property type="nucleotide sequence ID" value="XM_028686359.1"/>
</dbReference>
<dbReference type="EMBL" id="BDQF01000004">
    <property type="protein sequence ID" value="GAW79571.1"/>
    <property type="molecule type" value="Genomic_DNA"/>
</dbReference>
<evidence type="ECO:0000256" key="2">
    <source>
        <dbReference type="ARBA" id="ARBA00022801"/>
    </source>
</evidence>
<keyword evidence="2" id="KW-0378">Hydrolase</keyword>
<dbReference type="InterPro" id="IPR036279">
    <property type="entry name" value="5-3_exonuclease_C_sf"/>
</dbReference>
<organism evidence="6 7">
    <name type="scientific">Plasmodium gonderi</name>
    <dbReference type="NCBI Taxonomy" id="77519"/>
    <lineage>
        <taxon>Eukaryota</taxon>
        <taxon>Sar</taxon>
        <taxon>Alveolata</taxon>
        <taxon>Apicomplexa</taxon>
        <taxon>Aconoidasida</taxon>
        <taxon>Haemosporida</taxon>
        <taxon>Plasmodiidae</taxon>
        <taxon>Plasmodium</taxon>
        <taxon>Plasmodium (Plasmodium)</taxon>
    </lineage>
</organism>
<dbReference type="OMA" id="CQPNRKY"/>
<dbReference type="Gene3D" id="3.40.50.1010">
    <property type="entry name" value="5'-nuclease"/>
    <property type="match status" value="1"/>
</dbReference>
<dbReference type="GO" id="GO:0003677">
    <property type="term" value="F:DNA binding"/>
    <property type="evidence" value="ECO:0007669"/>
    <property type="project" value="UniProtKB-KW"/>
</dbReference>
<dbReference type="CDD" id="cd09859">
    <property type="entry name" value="PIN_53EXO"/>
    <property type="match status" value="1"/>
</dbReference>
<feature type="transmembrane region" description="Helical" evidence="4">
    <location>
        <begin position="5"/>
        <end position="22"/>
    </location>
</feature>